<protein>
    <recommendedName>
        <fullName evidence="4">Rod shape-determining protein MreD</fullName>
    </recommendedName>
</protein>
<proteinExistence type="predicted"/>
<dbReference type="AlphaFoldDB" id="A0A1G2EPA3"/>
<evidence type="ECO:0000313" key="3">
    <source>
        <dbReference type="Proteomes" id="UP000177740"/>
    </source>
</evidence>
<dbReference type="Pfam" id="PF20221">
    <property type="entry name" value="DUF6580"/>
    <property type="match status" value="1"/>
</dbReference>
<evidence type="ECO:0000313" key="2">
    <source>
        <dbReference type="EMBL" id="OGZ27170.1"/>
    </source>
</evidence>
<keyword evidence="1" id="KW-0812">Transmembrane</keyword>
<dbReference type="Proteomes" id="UP000177740">
    <property type="component" value="Unassembled WGS sequence"/>
</dbReference>
<dbReference type="InterPro" id="IPR046487">
    <property type="entry name" value="DUF6580"/>
</dbReference>
<dbReference type="STRING" id="1801677.A2365_00680"/>
<feature type="transmembrane region" description="Helical" evidence="1">
    <location>
        <begin position="69"/>
        <end position="85"/>
    </location>
</feature>
<keyword evidence="1" id="KW-0472">Membrane</keyword>
<organism evidence="2 3">
    <name type="scientific">Candidatus Nealsonbacteria bacterium RIFOXYB1_FULL_40_15</name>
    <dbReference type="NCBI Taxonomy" id="1801677"/>
    <lineage>
        <taxon>Bacteria</taxon>
        <taxon>Candidatus Nealsoniibacteriota</taxon>
    </lineage>
</organism>
<evidence type="ECO:0008006" key="4">
    <source>
        <dbReference type="Google" id="ProtNLM"/>
    </source>
</evidence>
<feature type="transmembrane region" description="Helical" evidence="1">
    <location>
        <begin position="6"/>
        <end position="23"/>
    </location>
</feature>
<keyword evidence="1" id="KW-1133">Transmembrane helix</keyword>
<gene>
    <name evidence="2" type="ORF">A2365_00680</name>
</gene>
<feature type="transmembrane region" description="Helical" evidence="1">
    <location>
        <begin position="137"/>
        <end position="156"/>
    </location>
</feature>
<accession>A0A1G2EPA3</accession>
<name>A0A1G2EPA3_9BACT</name>
<dbReference type="EMBL" id="MHMM01000010">
    <property type="protein sequence ID" value="OGZ27170.1"/>
    <property type="molecule type" value="Genomic_DNA"/>
</dbReference>
<feature type="transmembrane region" description="Helical" evidence="1">
    <location>
        <begin position="94"/>
        <end position="117"/>
    </location>
</feature>
<feature type="transmembrane region" description="Helical" evidence="1">
    <location>
        <begin position="44"/>
        <end position="63"/>
    </location>
</feature>
<reference evidence="2 3" key="1">
    <citation type="journal article" date="2016" name="Nat. Commun.">
        <title>Thousands of microbial genomes shed light on interconnected biogeochemical processes in an aquifer system.</title>
        <authorList>
            <person name="Anantharaman K."/>
            <person name="Brown C.T."/>
            <person name="Hug L.A."/>
            <person name="Sharon I."/>
            <person name="Castelle C.J."/>
            <person name="Probst A.J."/>
            <person name="Thomas B.C."/>
            <person name="Singh A."/>
            <person name="Wilkins M.J."/>
            <person name="Karaoz U."/>
            <person name="Brodie E.L."/>
            <person name="Williams K.H."/>
            <person name="Hubbard S.S."/>
            <person name="Banfield J.F."/>
        </authorList>
    </citation>
    <scope>NUCLEOTIDE SEQUENCE [LARGE SCALE GENOMIC DNA]</scope>
</reference>
<sequence length="177" mass="20248">MNKFILILIFIFIGVSARLLPHFPNATPLMAIGLFGGAYLSRKLSFAAPVAIMLVSDAIIGFYDLKLMVFVYFSLLMPIFLGFLIKKNKKWGNIFILSIVASFSFFLITNFAVWAFYPWYSRDLAGLVNCYLMALPFFRNALFGDLFYVAVFFGAYKTAESIVKHKNFSRRNYGYLN</sequence>
<evidence type="ECO:0000256" key="1">
    <source>
        <dbReference type="SAM" id="Phobius"/>
    </source>
</evidence>
<comment type="caution">
    <text evidence="2">The sequence shown here is derived from an EMBL/GenBank/DDBJ whole genome shotgun (WGS) entry which is preliminary data.</text>
</comment>